<organism evidence="1 2">
    <name type="scientific">Porites lobata</name>
    <dbReference type="NCBI Taxonomy" id="104759"/>
    <lineage>
        <taxon>Eukaryota</taxon>
        <taxon>Metazoa</taxon>
        <taxon>Cnidaria</taxon>
        <taxon>Anthozoa</taxon>
        <taxon>Hexacorallia</taxon>
        <taxon>Scleractinia</taxon>
        <taxon>Fungiina</taxon>
        <taxon>Poritidae</taxon>
        <taxon>Porites</taxon>
    </lineage>
</organism>
<reference evidence="1 2" key="1">
    <citation type="submission" date="2022-05" db="EMBL/GenBank/DDBJ databases">
        <authorList>
            <consortium name="Genoscope - CEA"/>
            <person name="William W."/>
        </authorList>
    </citation>
    <scope>NUCLEOTIDE SEQUENCE [LARGE SCALE GENOMIC DNA]</scope>
</reference>
<evidence type="ECO:0000313" key="1">
    <source>
        <dbReference type="EMBL" id="CAH3128616.1"/>
    </source>
</evidence>
<name>A0ABN8NZX9_9CNID</name>
<dbReference type="EMBL" id="CALNXK010000045">
    <property type="protein sequence ID" value="CAH3128616.1"/>
    <property type="molecule type" value="Genomic_DNA"/>
</dbReference>
<gene>
    <name evidence="1" type="ORF">PLOB_00033700</name>
</gene>
<feature type="non-terminal residue" evidence="1">
    <location>
        <position position="1"/>
    </location>
</feature>
<keyword evidence="2" id="KW-1185">Reference proteome</keyword>
<sequence length="114" mass="12851">LQHCSNIATLCSAKNRRCKSFRVTSTKSEEEEKEALFESRRAVEVAKARSSLSLQTIWMLRFFFQAGICKASLKSMSVSSTASDDPADIHSLGPNYYNTLESSLTPPSAWRWRL</sequence>
<evidence type="ECO:0000313" key="2">
    <source>
        <dbReference type="Proteomes" id="UP001159405"/>
    </source>
</evidence>
<feature type="non-terminal residue" evidence="1">
    <location>
        <position position="114"/>
    </location>
</feature>
<protein>
    <submittedName>
        <fullName evidence="1">Uncharacterized protein</fullName>
    </submittedName>
</protein>
<accession>A0ABN8NZX9</accession>
<proteinExistence type="predicted"/>
<comment type="caution">
    <text evidence="1">The sequence shown here is derived from an EMBL/GenBank/DDBJ whole genome shotgun (WGS) entry which is preliminary data.</text>
</comment>
<dbReference type="Proteomes" id="UP001159405">
    <property type="component" value="Unassembled WGS sequence"/>
</dbReference>